<keyword evidence="3" id="KW-0378">Hydrolase</keyword>
<evidence type="ECO:0000313" key="4">
    <source>
        <dbReference type="EMBL" id="KXU82452.1"/>
    </source>
</evidence>
<comment type="similarity">
    <text evidence="3">Belongs to the glycosyl hydrolase 24 family.</text>
</comment>
<dbReference type="Gene3D" id="1.10.530.40">
    <property type="match status" value="1"/>
</dbReference>
<dbReference type="InterPro" id="IPR052619">
    <property type="entry name" value="Phage_lysozyme-like"/>
</dbReference>
<evidence type="ECO:0000256" key="1">
    <source>
        <dbReference type="ARBA" id="ARBA00022529"/>
    </source>
</evidence>
<dbReference type="RefSeq" id="WP_062137560.1">
    <property type="nucleotide sequence ID" value="NZ_LRBG01000039.1"/>
</dbReference>
<dbReference type="SUPFAM" id="SSF53955">
    <property type="entry name" value="Lysozyme-like"/>
    <property type="match status" value="1"/>
</dbReference>
<protein>
    <recommendedName>
        <fullName evidence="3">Lysozyme</fullName>
        <ecNumber evidence="3">3.2.1.17</ecNumber>
    </recommendedName>
</protein>
<sequence>MNLALLEAELRRDEGVRYIPYLDSAKPPKRTAGVGHNIDVSPLPSAWTFPLTDAQVNQVLERDISTTLAKLDQYLPWWRQMDEVRQRVIANMCFNMGIGNASLGTGLLGFKNTLAAMQRGSYAVAAAGMKASSWYSQVGARAQRLCQAMETGVMPVVAGVA</sequence>
<comment type="caution">
    <text evidence="4">The sequence shown here is derived from an EMBL/GenBank/DDBJ whole genome shotgun (WGS) entry which is preliminary data.</text>
</comment>
<reference evidence="4 5" key="1">
    <citation type="journal article" date="2015" name="Int. J. Syst. Evol. Microbiol.">
        <title>Burkholderia monticola sp. nov., isolated from mountain soil.</title>
        <authorList>
            <person name="Baek I."/>
            <person name="Seo B."/>
            <person name="Lee I."/>
            <person name="Yi H."/>
            <person name="Chun J."/>
        </authorList>
    </citation>
    <scope>NUCLEOTIDE SEQUENCE [LARGE SCALE GENOMIC DNA]</scope>
    <source>
        <strain evidence="4 5">JC2948</strain>
    </source>
</reference>
<accession>A0A149PBR5</accession>
<dbReference type="GO" id="GO:0031640">
    <property type="term" value="P:killing of cells of another organism"/>
    <property type="evidence" value="ECO:0007669"/>
    <property type="project" value="UniProtKB-KW"/>
</dbReference>
<evidence type="ECO:0000313" key="5">
    <source>
        <dbReference type="Proteomes" id="UP000075613"/>
    </source>
</evidence>
<dbReference type="InterPro" id="IPR023347">
    <property type="entry name" value="Lysozyme_dom_sf"/>
</dbReference>
<dbReference type="GO" id="GO:0009253">
    <property type="term" value="P:peptidoglycan catabolic process"/>
    <property type="evidence" value="ECO:0007669"/>
    <property type="project" value="InterPro"/>
</dbReference>
<name>A0A149PBR5_9BURK</name>
<evidence type="ECO:0000256" key="2">
    <source>
        <dbReference type="ARBA" id="ARBA00022638"/>
    </source>
</evidence>
<dbReference type="STRING" id="1399968.CI15_33520"/>
<comment type="catalytic activity">
    <reaction evidence="3">
        <text>Hydrolysis of (1-&gt;4)-beta-linkages between N-acetylmuramic acid and N-acetyl-D-glucosamine residues in a peptidoglycan and between N-acetyl-D-glucosamine residues in chitodextrins.</text>
        <dbReference type="EC" id="3.2.1.17"/>
    </reaction>
</comment>
<gene>
    <name evidence="4" type="ORF">CI15_33520</name>
</gene>
<evidence type="ECO:0000256" key="3">
    <source>
        <dbReference type="RuleBase" id="RU003788"/>
    </source>
</evidence>
<dbReference type="EC" id="3.2.1.17" evidence="3"/>
<dbReference type="InterPro" id="IPR023346">
    <property type="entry name" value="Lysozyme-like_dom_sf"/>
</dbReference>
<dbReference type="EMBL" id="LRBG01000039">
    <property type="protein sequence ID" value="KXU82452.1"/>
    <property type="molecule type" value="Genomic_DNA"/>
</dbReference>
<dbReference type="Proteomes" id="UP000075613">
    <property type="component" value="Unassembled WGS sequence"/>
</dbReference>
<keyword evidence="3" id="KW-0326">Glycosidase</keyword>
<dbReference type="AlphaFoldDB" id="A0A149PBR5"/>
<dbReference type="InterPro" id="IPR002196">
    <property type="entry name" value="Glyco_hydro_24"/>
</dbReference>
<dbReference type="PANTHER" id="PTHR37406">
    <property type="entry name" value="T4-TYPE LYSOZYME 1-RELATED"/>
    <property type="match status" value="1"/>
</dbReference>
<dbReference type="OrthoDB" id="9091992at2"/>
<dbReference type="GO" id="GO:0016998">
    <property type="term" value="P:cell wall macromolecule catabolic process"/>
    <property type="evidence" value="ECO:0007669"/>
    <property type="project" value="InterPro"/>
</dbReference>
<keyword evidence="5" id="KW-1185">Reference proteome</keyword>
<dbReference type="Pfam" id="PF00959">
    <property type="entry name" value="Phage_lysozyme"/>
    <property type="match status" value="1"/>
</dbReference>
<keyword evidence="2 3" id="KW-0081">Bacteriolytic enzyme</keyword>
<dbReference type="GO" id="GO:0003796">
    <property type="term" value="F:lysozyme activity"/>
    <property type="evidence" value="ECO:0007669"/>
    <property type="project" value="UniProtKB-EC"/>
</dbReference>
<organism evidence="4 5">
    <name type="scientific">Paraburkholderia monticola</name>
    <dbReference type="NCBI Taxonomy" id="1399968"/>
    <lineage>
        <taxon>Bacteria</taxon>
        <taxon>Pseudomonadati</taxon>
        <taxon>Pseudomonadota</taxon>
        <taxon>Betaproteobacteria</taxon>
        <taxon>Burkholderiales</taxon>
        <taxon>Burkholderiaceae</taxon>
        <taxon>Paraburkholderia</taxon>
    </lineage>
</organism>
<proteinExistence type="inferred from homology"/>
<dbReference type="GO" id="GO:0042742">
    <property type="term" value="P:defense response to bacterium"/>
    <property type="evidence" value="ECO:0007669"/>
    <property type="project" value="UniProtKB-KW"/>
</dbReference>
<keyword evidence="1 3" id="KW-0929">Antimicrobial</keyword>
<dbReference type="PANTHER" id="PTHR37406:SF1">
    <property type="entry name" value="T4-TYPE LYSOZYME 1-RELATED"/>
    <property type="match status" value="1"/>
</dbReference>